<geneLocation type="plasmid" evidence="1 2">
    <name>pDSHI01</name>
</geneLocation>
<organism evidence="1 2">
    <name type="scientific">Dinoroseobacter shibae (strain DSM 16493 / NCIMB 14021 / DFL 12)</name>
    <dbReference type="NCBI Taxonomy" id="398580"/>
    <lineage>
        <taxon>Bacteria</taxon>
        <taxon>Pseudomonadati</taxon>
        <taxon>Pseudomonadota</taxon>
        <taxon>Alphaproteobacteria</taxon>
        <taxon>Rhodobacterales</taxon>
        <taxon>Roseobacteraceae</taxon>
        <taxon>Dinoroseobacter</taxon>
    </lineage>
</organism>
<accession>A8LT41</accession>
<dbReference type="EMBL" id="CP000831">
    <property type="protein sequence ID" value="ABV95408.2"/>
    <property type="molecule type" value="Genomic_DNA"/>
</dbReference>
<gene>
    <name evidence="1" type="ordered locus">Dshi_3675</name>
</gene>
<evidence type="ECO:0000313" key="1">
    <source>
        <dbReference type="EMBL" id="ABV95408.2"/>
    </source>
</evidence>
<proteinExistence type="predicted"/>
<keyword evidence="1" id="KW-0614">Plasmid</keyword>
<reference evidence="2" key="1">
    <citation type="journal article" date="2010" name="ISME J.">
        <title>The complete genome sequence of the algal symbiont Dinoroseobacter shibae: a hitchhiker's guide to life in the sea.</title>
        <authorList>
            <person name="Wagner-Dobler I."/>
            <person name="Ballhausen B."/>
            <person name="Berger M."/>
            <person name="Brinkhoff T."/>
            <person name="Buchholz I."/>
            <person name="Bunk B."/>
            <person name="Cypionka H."/>
            <person name="Daniel R."/>
            <person name="Drepper T."/>
            <person name="Gerdts G."/>
            <person name="Hahnke S."/>
            <person name="Han C."/>
            <person name="Jahn D."/>
            <person name="Kalhoefer D."/>
            <person name="Kiss H."/>
            <person name="Klenk H.P."/>
            <person name="Kyrpides N."/>
            <person name="Liebl W."/>
            <person name="Liesegang H."/>
            <person name="Meincke L."/>
            <person name="Pati A."/>
            <person name="Petersen J."/>
            <person name="Piekarski T."/>
            <person name="Pommerenke C."/>
            <person name="Pradella S."/>
            <person name="Pukall R."/>
            <person name="Rabus R."/>
            <person name="Stackebrandt E."/>
            <person name="Thole S."/>
            <person name="Thompson L."/>
            <person name="Tielen P."/>
            <person name="Tomasch J."/>
            <person name="von Jan M."/>
            <person name="Wanphrut N."/>
            <person name="Wichels A."/>
            <person name="Zech H."/>
            <person name="Simon M."/>
        </authorList>
    </citation>
    <scope>NUCLEOTIDE SEQUENCE [LARGE SCALE GENOMIC DNA]</scope>
    <source>
        <strain evidence="2">DSM 16493 / NCIMB 14021 / DFL 12</strain>
        <plasmid evidence="2">Plasmid pDSHI01</plasmid>
    </source>
</reference>
<dbReference type="Proteomes" id="UP000006833">
    <property type="component" value="Plasmid pDSHI01"/>
</dbReference>
<dbReference type="KEGG" id="dsh:Dshi_3675"/>
<protein>
    <submittedName>
        <fullName evidence="1">Sodium/hydrogen exchanger family</fullName>
    </submittedName>
</protein>
<keyword evidence="2" id="KW-1185">Reference proteome</keyword>
<evidence type="ECO:0000313" key="2">
    <source>
        <dbReference type="Proteomes" id="UP000006833"/>
    </source>
</evidence>
<name>A8LT41_DINSH</name>
<sequence length="43" mass="4404">MDIVLITAVIASLFLVIGAAEPLAARLRLPYSAILAGLGIIIA</sequence>
<dbReference type="HOGENOM" id="CLU_3232777_0_0_5"/>
<dbReference type="AlphaFoldDB" id="A8LT41"/>